<dbReference type="InterPro" id="IPR001451">
    <property type="entry name" value="Hexapep"/>
</dbReference>
<evidence type="ECO:0000313" key="2">
    <source>
        <dbReference type="EMBL" id="GBO83165.1"/>
    </source>
</evidence>
<dbReference type="InterPro" id="IPR011004">
    <property type="entry name" value="Trimer_LpxA-like_sf"/>
</dbReference>
<name>A0A5M3PJZ6_9GAMM</name>
<dbReference type="Gene3D" id="2.160.10.10">
    <property type="entry name" value="Hexapeptide repeat proteins"/>
    <property type="match status" value="1"/>
</dbReference>
<keyword evidence="1" id="KW-0472">Membrane</keyword>
<dbReference type="RefSeq" id="WP_267313034.1">
    <property type="nucleotide sequence ID" value="NZ_BGZH01000001.1"/>
</dbReference>
<evidence type="ECO:0000256" key="1">
    <source>
        <dbReference type="SAM" id="Phobius"/>
    </source>
</evidence>
<gene>
    <name evidence="2" type="ORF">MS5N3_06160</name>
</gene>
<evidence type="ECO:0008006" key="4">
    <source>
        <dbReference type="Google" id="ProtNLM"/>
    </source>
</evidence>
<dbReference type="Proteomes" id="UP000340077">
    <property type="component" value="Unassembled WGS sequence"/>
</dbReference>
<dbReference type="AlphaFoldDB" id="A0A5M3PJZ6"/>
<keyword evidence="1" id="KW-0812">Transmembrane</keyword>
<dbReference type="PANTHER" id="PTHR42811">
    <property type="entry name" value="SERINE ACETYLTRANSFERASE"/>
    <property type="match status" value="1"/>
</dbReference>
<accession>A0A5M3PJZ6</accession>
<keyword evidence="3" id="KW-1185">Reference proteome</keyword>
<dbReference type="SUPFAM" id="SSF51161">
    <property type="entry name" value="Trimeric LpxA-like enzymes"/>
    <property type="match status" value="1"/>
</dbReference>
<protein>
    <recommendedName>
        <fullName evidence="4">Serine acetyltransferase</fullName>
    </recommendedName>
</protein>
<dbReference type="EMBL" id="BGZH01000001">
    <property type="protein sequence ID" value="GBO83165.1"/>
    <property type="molecule type" value="Genomic_DNA"/>
</dbReference>
<keyword evidence="1" id="KW-1133">Transmembrane helix</keyword>
<proteinExistence type="predicted"/>
<comment type="caution">
    <text evidence="2">The sequence shown here is derived from an EMBL/GenBank/DDBJ whole genome shotgun (WGS) entry which is preliminary data.</text>
</comment>
<organism evidence="2 3">
    <name type="scientific">Marinobacter salsuginis</name>
    <dbReference type="NCBI Taxonomy" id="418719"/>
    <lineage>
        <taxon>Bacteria</taxon>
        <taxon>Pseudomonadati</taxon>
        <taxon>Pseudomonadota</taxon>
        <taxon>Gammaproteobacteria</taxon>
        <taxon>Pseudomonadales</taxon>
        <taxon>Marinobacteraceae</taxon>
        <taxon>Marinobacter</taxon>
    </lineage>
</organism>
<reference evidence="2 3" key="1">
    <citation type="journal article" date="2019" name="J. Gen. Appl. Microbiol.">
        <title>Aerobic degradation of cis-dichloroethene by the marine bacterium Marinobacter salsuginis strain 5N-3.</title>
        <authorList>
            <person name="Inoue Y."/>
            <person name="Fukunaga Y."/>
            <person name="Katsumata H."/>
            <person name="Ohji S."/>
            <person name="Hosoyama A."/>
            <person name="Mori K."/>
            <person name="Ando K."/>
        </authorList>
    </citation>
    <scope>NUCLEOTIDE SEQUENCE [LARGE SCALE GENOMIC DNA]</scope>
    <source>
        <strain evidence="2 3">5N-3</strain>
    </source>
</reference>
<evidence type="ECO:0000313" key="3">
    <source>
        <dbReference type="Proteomes" id="UP000340077"/>
    </source>
</evidence>
<sequence length="67" mass="6773">MGDWQAGNYPTIGAGTVIFAGAVVVGNISIGKNCIIGANSVVLRDVPDNSVCVGAPARVVSQNIEES</sequence>
<feature type="transmembrane region" description="Helical" evidence="1">
    <location>
        <begin position="12"/>
        <end position="30"/>
    </location>
</feature>
<dbReference type="Pfam" id="PF00132">
    <property type="entry name" value="Hexapep"/>
    <property type="match status" value="1"/>
</dbReference>